<reference evidence="2" key="1">
    <citation type="submission" date="2022-05" db="EMBL/GenBank/DDBJ databases">
        <authorList>
            <person name="Okamura Y."/>
        </authorList>
    </citation>
    <scope>NUCLEOTIDE SEQUENCE</scope>
</reference>
<evidence type="ECO:0000256" key="1">
    <source>
        <dbReference type="SAM" id="Phobius"/>
    </source>
</evidence>
<protein>
    <submittedName>
        <fullName evidence="2">Uncharacterized protein</fullName>
    </submittedName>
</protein>
<dbReference type="Proteomes" id="UP001152562">
    <property type="component" value="Unassembled WGS sequence"/>
</dbReference>
<dbReference type="AlphaFoldDB" id="A0A9P0TFA2"/>
<sequence length="104" mass="11373">MHPVPLGCPVIVPGWGSLTTFSLTIFIGIVGLPPYVSLHSHTIQVHIDTTLPTKVNLYVHTPNLNSALLIDNASNNSDSTLWGVNTFKEVDLNLKGKRARISRM</sequence>
<name>A0A9P0TFA2_PIEBR</name>
<keyword evidence="3" id="KW-1185">Reference proteome</keyword>
<dbReference type="EMBL" id="CALOZG010000005">
    <property type="protein sequence ID" value="CAH4028829.1"/>
    <property type="molecule type" value="Genomic_DNA"/>
</dbReference>
<evidence type="ECO:0000313" key="2">
    <source>
        <dbReference type="EMBL" id="CAH4028829.1"/>
    </source>
</evidence>
<organism evidence="2 3">
    <name type="scientific">Pieris brassicae</name>
    <name type="common">White butterfly</name>
    <name type="synonym">Large white butterfly</name>
    <dbReference type="NCBI Taxonomy" id="7116"/>
    <lineage>
        <taxon>Eukaryota</taxon>
        <taxon>Metazoa</taxon>
        <taxon>Ecdysozoa</taxon>
        <taxon>Arthropoda</taxon>
        <taxon>Hexapoda</taxon>
        <taxon>Insecta</taxon>
        <taxon>Pterygota</taxon>
        <taxon>Neoptera</taxon>
        <taxon>Endopterygota</taxon>
        <taxon>Lepidoptera</taxon>
        <taxon>Glossata</taxon>
        <taxon>Ditrysia</taxon>
        <taxon>Papilionoidea</taxon>
        <taxon>Pieridae</taxon>
        <taxon>Pierinae</taxon>
        <taxon>Pieris</taxon>
    </lineage>
</organism>
<evidence type="ECO:0000313" key="3">
    <source>
        <dbReference type="Proteomes" id="UP001152562"/>
    </source>
</evidence>
<feature type="transmembrane region" description="Helical" evidence="1">
    <location>
        <begin position="12"/>
        <end position="32"/>
    </location>
</feature>
<keyword evidence="1" id="KW-0472">Membrane</keyword>
<gene>
    <name evidence="2" type="ORF">PIBRA_LOCUS5629</name>
</gene>
<accession>A0A9P0TFA2</accession>
<keyword evidence="1" id="KW-1133">Transmembrane helix</keyword>
<comment type="caution">
    <text evidence="2">The sequence shown here is derived from an EMBL/GenBank/DDBJ whole genome shotgun (WGS) entry which is preliminary data.</text>
</comment>
<proteinExistence type="predicted"/>
<keyword evidence="1" id="KW-0812">Transmembrane</keyword>